<reference evidence="7" key="1">
    <citation type="submission" date="2016-10" db="EMBL/GenBank/DDBJ databases">
        <authorList>
            <person name="Varghese N."/>
            <person name="Submissions S."/>
        </authorList>
    </citation>
    <scope>NUCLEOTIDE SEQUENCE [LARGE SCALE GENOMIC DNA]</scope>
    <source>
        <strain evidence="7">DSM 16995</strain>
    </source>
</reference>
<dbReference type="GO" id="GO:0003700">
    <property type="term" value="F:DNA-binding transcription factor activity"/>
    <property type="evidence" value="ECO:0007669"/>
    <property type="project" value="InterPro"/>
</dbReference>
<dbReference type="PANTHER" id="PTHR30419">
    <property type="entry name" value="HTH-TYPE TRANSCRIPTIONAL REGULATOR YBHD"/>
    <property type="match status" value="1"/>
</dbReference>
<evidence type="ECO:0000313" key="6">
    <source>
        <dbReference type="EMBL" id="SDK39924.1"/>
    </source>
</evidence>
<dbReference type="InterPro" id="IPR036388">
    <property type="entry name" value="WH-like_DNA-bd_sf"/>
</dbReference>
<dbReference type="OrthoDB" id="5317428at2"/>
<dbReference type="Pfam" id="PF00126">
    <property type="entry name" value="HTH_1"/>
    <property type="match status" value="1"/>
</dbReference>
<dbReference type="PRINTS" id="PR00039">
    <property type="entry name" value="HTHLYSR"/>
</dbReference>
<keyword evidence="3 6" id="KW-0238">DNA-binding</keyword>
<dbReference type="GO" id="GO:0005829">
    <property type="term" value="C:cytosol"/>
    <property type="evidence" value="ECO:0007669"/>
    <property type="project" value="TreeGrafter"/>
</dbReference>
<dbReference type="Proteomes" id="UP000199053">
    <property type="component" value="Unassembled WGS sequence"/>
</dbReference>
<gene>
    <name evidence="6" type="ORF">SAMN05660337_0327</name>
</gene>
<dbReference type="FunFam" id="1.10.10.10:FF:000001">
    <property type="entry name" value="LysR family transcriptional regulator"/>
    <property type="match status" value="1"/>
</dbReference>
<dbReference type="PROSITE" id="PS50931">
    <property type="entry name" value="HTH_LYSR"/>
    <property type="match status" value="1"/>
</dbReference>
<dbReference type="GO" id="GO:0003677">
    <property type="term" value="F:DNA binding"/>
    <property type="evidence" value="ECO:0007669"/>
    <property type="project" value="UniProtKB-KW"/>
</dbReference>
<dbReference type="Gene3D" id="1.10.10.10">
    <property type="entry name" value="Winged helix-like DNA-binding domain superfamily/Winged helix DNA-binding domain"/>
    <property type="match status" value="1"/>
</dbReference>
<evidence type="ECO:0000256" key="3">
    <source>
        <dbReference type="ARBA" id="ARBA00023125"/>
    </source>
</evidence>
<keyword evidence="2" id="KW-0805">Transcription regulation</keyword>
<dbReference type="EMBL" id="FNGA01000001">
    <property type="protein sequence ID" value="SDK39924.1"/>
    <property type="molecule type" value="Genomic_DNA"/>
</dbReference>
<feature type="domain" description="HTH lysR-type" evidence="5">
    <location>
        <begin position="1"/>
        <end position="58"/>
    </location>
</feature>
<evidence type="ECO:0000256" key="2">
    <source>
        <dbReference type="ARBA" id="ARBA00023015"/>
    </source>
</evidence>
<dbReference type="InterPro" id="IPR050950">
    <property type="entry name" value="HTH-type_LysR_regulators"/>
</dbReference>
<comment type="similarity">
    <text evidence="1">Belongs to the LysR transcriptional regulatory family.</text>
</comment>
<evidence type="ECO:0000313" key="7">
    <source>
        <dbReference type="Proteomes" id="UP000199053"/>
    </source>
</evidence>
<keyword evidence="7" id="KW-1185">Reference proteome</keyword>
<dbReference type="InterPro" id="IPR036390">
    <property type="entry name" value="WH_DNA-bd_sf"/>
</dbReference>
<dbReference type="RefSeq" id="WP_092157590.1">
    <property type="nucleotide sequence ID" value="NZ_FNGA01000001.1"/>
</dbReference>
<protein>
    <submittedName>
        <fullName evidence="6">DNA-binding transcriptional regulator, LysR family</fullName>
    </submittedName>
</protein>
<dbReference type="SUPFAM" id="SSF53850">
    <property type="entry name" value="Periplasmic binding protein-like II"/>
    <property type="match status" value="1"/>
</dbReference>
<dbReference type="STRING" id="246191.SAMN05660337_0327"/>
<dbReference type="CDD" id="cd05466">
    <property type="entry name" value="PBP2_LTTR_substrate"/>
    <property type="match status" value="1"/>
</dbReference>
<dbReference type="InterPro" id="IPR005119">
    <property type="entry name" value="LysR_subst-bd"/>
</dbReference>
<dbReference type="Pfam" id="PF03466">
    <property type="entry name" value="LysR_substrate"/>
    <property type="match status" value="1"/>
</dbReference>
<keyword evidence="4" id="KW-0804">Transcription</keyword>
<evidence type="ECO:0000259" key="5">
    <source>
        <dbReference type="PROSITE" id="PS50931"/>
    </source>
</evidence>
<evidence type="ECO:0000256" key="4">
    <source>
        <dbReference type="ARBA" id="ARBA00023163"/>
    </source>
</evidence>
<proteinExistence type="inferred from homology"/>
<organism evidence="6 7">
    <name type="scientific">Maridesulfovibrio ferrireducens</name>
    <dbReference type="NCBI Taxonomy" id="246191"/>
    <lineage>
        <taxon>Bacteria</taxon>
        <taxon>Pseudomonadati</taxon>
        <taxon>Thermodesulfobacteriota</taxon>
        <taxon>Desulfovibrionia</taxon>
        <taxon>Desulfovibrionales</taxon>
        <taxon>Desulfovibrionaceae</taxon>
        <taxon>Maridesulfovibrio</taxon>
    </lineage>
</organism>
<sequence length="292" mass="33116">MELYQIKTFVVVACEGNLTRAAKRLHASQSTISLHIKSLEEELDVCLFLRTPKGMVPTPEGEVLLKRAQDVLDSVEKMRAEANSLRGDVSGEARVGLQTSPVYLRTPQLIKCIKEYYPGLNLQFIQNHTWTIRREVVGRAIEGGFFYSVYPPDEMEGIILENTVLRVVGPVSWRDKMENAKWEDLAKLPWIWTPAECSFSQKLNEKFHSLGLEASKSMIADSEDAHNALVRFENGVTVMRDDEAREGEEGGSFYIWPGGYLEVGLYFGFHKQRMADPIVKALIDCVEKVWKS</sequence>
<dbReference type="SUPFAM" id="SSF46785">
    <property type="entry name" value="Winged helix' DNA-binding domain"/>
    <property type="match status" value="1"/>
</dbReference>
<dbReference type="AlphaFoldDB" id="A0A1G9BLD0"/>
<accession>A0A1G9BLD0</accession>
<dbReference type="InterPro" id="IPR000847">
    <property type="entry name" value="LysR_HTH_N"/>
</dbReference>
<name>A0A1G9BLD0_9BACT</name>
<evidence type="ECO:0000256" key="1">
    <source>
        <dbReference type="ARBA" id="ARBA00009437"/>
    </source>
</evidence>
<dbReference type="Gene3D" id="3.40.190.290">
    <property type="match status" value="1"/>
</dbReference>